<dbReference type="InterPro" id="IPR002711">
    <property type="entry name" value="HNH"/>
</dbReference>
<dbReference type="RefSeq" id="WP_005189153.1">
    <property type="nucleotide sequence ID" value="NZ_CP045804.1"/>
</dbReference>
<dbReference type="AlphaFoldDB" id="A0A857KEM0"/>
<dbReference type="Pfam" id="PF01844">
    <property type="entry name" value="HNH"/>
    <property type="match status" value="1"/>
</dbReference>
<evidence type="ECO:0000313" key="1">
    <source>
        <dbReference type="EMBL" id="QHN37988.1"/>
    </source>
</evidence>
<dbReference type="GO" id="GO:0003676">
    <property type="term" value="F:nucleic acid binding"/>
    <property type="evidence" value="ECO:0007669"/>
    <property type="project" value="InterPro"/>
</dbReference>
<organism evidence="1">
    <name type="scientific">Gordonia amarae</name>
    <dbReference type="NCBI Taxonomy" id="36821"/>
    <lineage>
        <taxon>Bacteria</taxon>
        <taxon>Bacillati</taxon>
        <taxon>Actinomycetota</taxon>
        <taxon>Actinomycetes</taxon>
        <taxon>Mycobacteriales</taxon>
        <taxon>Gordoniaceae</taxon>
        <taxon>Gordonia</taxon>
    </lineage>
</organism>
<sequence length="307" mass="35618">MPHAPEASPEWFVHRWYRTIDIADRLEQMAAHDFEMAGRITDEEREFEFIENWPKVTLVHKFARIAADDMFYNETDGPYIPKVILRQQPAGMIRYEHYLTATHALMHYGIDGPIFKVPRSDEETVLEKDGVEVLRVSDSAADACYRHFTEELRWSEPYEQLLDVLADEVFHTVFRNRTLLYALNWIAAMIVSGMEPDERTAEPRVDKLFRKGSPGRLKRKSPPVWAQRAIFHRDAGRCTYCKKDLSGLHDSMTPANFDHMVPLDAGGLNDATNPQLLCQRCNLEKSSRQVNSGEVYLCWYPQDRDPQ</sequence>
<dbReference type="InterPro" id="IPR003615">
    <property type="entry name" value="HNH_nuc"/>
</dbReference>
<dbReference type="EMBL" id="CP045810">
    <property type="protein sequence ID" value="QHN37988.1"/>
    <property type="molecule type" value="Genomic_DNA"/>
</dbReference>
<reference evidence="1" key="1">
    <citation type="journal article" date="2021" name="Nat. Microbiol.">
        <title>Cocultivation of an ultrasmall environmental parasitic bacterium with lytic ability against bacteria associated with wastewater foams.</title>
        <authorList>
            <person name="Batinovic S."/>
            <person name="Rose J.J.A."/>
            <person name="Ratcliffe J."/>
            <person name="Seviour R.J."/>
            <person name="Petrovski S."/>
        </authorList>
    </citation>
    <scope>NUCLEOTIDE SEQUENCE</scope>
    <source>
        <strain evidence="1">CON44</strain>
    </source>
</reference>
<dbReference type="Gene3D" id="1.10.30.50">
    <property type="match status" value="1"/>
</dbReference>
<protein>
    <submittedName>
        <fullName evidence="1">Uncharacterized protein</fullName>
    </submittedName>
</protein>
<dbReference type="SMART" id="SM00507">
    <property type="entry name" value="HNHc"/>
    <property type="match status" value="1"/>
</dbReference>
<dbReference type="CDD" id="cd00085">
    <property type="entry name" value="HNHc"/>
    <property type="match status" value="1"/>
</dbReference>
<accession>A0A857KEM0</accession>
<dbReference type="GO" id="GO:0004519">
    <property type="term" value="F:endonuclease activity"/>
    <property type="evidence" value="ECO:0007669"/>
    <property type="project" value="InterPro"/>
</dbReference>
<proteinExistence type="predicted"/>
<gene>
    <name evidence="1" type="ORF">GII30_01230</name>
</gene>
<name>A0A857KEM0_9ACTN</name>
<dbReference type="GO" id="GO:0008270">
    <property type="term" value="F:zinc ion binding"/>
    <property type="evidence" value="ECO:0007669"/>
    <property type="project" value="InterPro"/>
</dbReference>